<evidence type="ECO:0000313" key="3">
    <source>
        <dbReference type="EMBL" id="KKS20967.1"/>
    </source>
</evidence>
<feature type="region of interest" description="Disordered" evidence="1">
    <location>
        <begin position="195"/>
        <end position="216"/>
    </location>
</feature>
<dbReference type="AlphaFoldDB" id="A0A0G0X9A0"/>
<dbReference type="Proteomes" id="UP000034920">
    <property type="component" value="Unassembled WGS sequence"/>
</dbReference>
<protein>
    <recommendedName>
        <fullName evidence="5">LytR/CpsA/Psr regulator C-terminal domain-containing protein</fullName>
    </recommendedName>
</protein>
<sequence>MSKIVKKTKHKKKGIKIFSSALVVLDSKSLVFFDHKTFFELKFPKNTVNDLEIVGLENLNEALHKFIKENKITSNNIIMVLNSNLFFEKILKDSGDIYKEISNFIELTPFEEVCSRTIQLDGETRILSTNKKLVTTIKDILEKEGLDIQLVIPYLALDKHSLNTENILEVNGKKDLDQLLKQLLPYNLLTENTVLNGKPAEKPKKEPKRQLFLQERENNPKSKRPLVLLSIFIALIFVLIGLVLFMNRKPPEEFTAPEIHQSMPLIAPIGSDQQEQTSGKTVENTTIKVVYDNNLDSAVLLTKGLSSLGFNSVILEKAGSESNTSKTYIDFSTNYPQSLRDKLIGETNKIFVDTVVQDSEVSDYDVVITL</sequence>
<keyword evidence="2" id="KW-0472">Membrane</keyword>
<dbReference type="EMBL" id="LCCA01000037">
    <property type="protein sequence ID" value="KKS20967.1"/>
    <property type="molecule type" value="Genomic_DNA"/>
</dbReference>
<evidence type="ECO:0000313" key="4">
    <source>
        <dbReference type="Proteomes" id="UP000034920"/>
    </source>
</evidence>
<comment type="caution">
    <text evidence="3">The sequence shown here is derived from an EMBL/GenBank/DDBJ whole genome shotgun (WGS) entry which is preliminary data.</text>
</comment>
<name>A0A0G0X9A0_UNCKA</name>
<keyword evidence="2" id="KW-1133">Transmembrane helix</keyword>
<evidence type="ECO:0000256" key="2">
    <source>
        <dbReference type="SAM" id="Phobius"/>
    </source>
</evidence>
<accession>A0A0G0X9A0</accession>
<proteinExistence type="predicted"/>
<reference evidence="3 4" key="1">
    <citation type="journal article" date="2015" name="Nature">
        <title>rRNA introns, odd ribosomes, and small enigmatic genomes across a large radiation of phyla.</title>
        <authorList>
            <person name="Brown C.T."/>
            <person name="Hug L.A."/>
            <person name="Thomas B.C."/>
            <person name="Sharon I."/>
            <person name="Castelle C.J."/>
            <person name="Singh A."/>
            <person name="Wilkins M.J."/>
            <person name="Williams K.H."/>
            <person name="Banfield J.F."/>
        </authorList>
    </citation>
    <scope>NUCLEOTIDE SEQUENCE [LARGE SCALE GENOMIC DNA]</scope>
</reference>
<evidence type="ECO:0000256" key="1">
    <source>
        <dbReference type="SAM" id="MobiDB-lite"/>
    </source>
</evidence>
<feature type="transmembrane region" description="Helical" evidence="2">
    <location>
        <begin position="226"/>
        <end position="245"/>
    </location>
</feature>
<gene>
    <name evidence="3" type="ORF">UU80_C0037G0011</name>
</gene>
<organism evidence="3 4">
    <name type="scientific">candidate division WWE3 bacterium GW2011_GWA1_41_8</name>
    <dbReference type="NCBI Taxonomy" id="1619103"/>
    <lineage>
        <taxon>Bacteria</taxon>
        <taxon>Katanobacteria</taxon>
    </lineage>
</organism>
<dbReference type="Gene3D" id="3.30.420.40">
    <property type="match status" value="1"/>
</dbReference>
<keyword evidence="2" id="KW-0812">Transmembrane</keyword>
<evidence type="ECO:0008006" key="5">
    <source>
        <dbReference type="Google" id="ProtNLM"/>
    </source>
</evidence>
<dbReference type="STRING" id="1619103.UU80_C0037G0011"/>